<name>A0AAV5RB66_PICKL</name>
<dbReference type="EMBL" id="BTGB01000009">
    <property type="protein sequence ID" value="GMM48501.1"/>
    <property type="molecule type" value="Genomic_DNA"/>
</dbReference>
<feature type="region of interest" description="Disordered" evidence="1">
    <location>
        <begin position="1"/>
        <end position="68"/>
    </location>
</feature>
<keyword evidence="3" id="KW-1185">Reference proteome</keyword>
<organism evidence="2 3">
    <name type="scientific">Pichia kluyveri</name>
    <name type="common">Yeast</name>
    <dbReference type="NCBI Taxonomy" id="36015"/>
    <lineage>
        <taxon>Eukaryota</taxon>
        <taxon>Fungi</taxon>
        <taxon>Dikarya</taxon>
        <taxon>Ascomycota</taxon>
        <taxon>Saccharomycotina</taxon>
        <taxon>Pichiomycetes</taxon>
        <taxon>Pichiales</taxon>
        <taxon>Pichiaceae</taxon>
        <taxon>Pichia</taxon>
    </lineage>
</organism>
<dbReference type="InterPro" id="IPR018555">
    <property type="entry name" value="C630.06c-like"/>
</dbReference>
<dbReference type="Proteomes" id="UP001378960">
    <property type="component" value="Unassembled WGS sequence"/>
</dbReference>
<dbReference type="AlphaFoldDB" id="A0AAV5RB66"/>
<feature type="compositionally biased region" description="Basic and acidic residues" evidence="1">
    <location>
        <begin position="42"/>
        <end position="59"/>
    </location>
</feature>
<accession>A0AAV5RB66</accession>
<evidence type="ECO:0000313" key="2">
    <source>
        <dbReference type="EMBL" id="GMM48501.1"/>
    </source>
</evidence>
<comment type="caution">
    <text evidence="2">The sequence shown here is derived from an EMBL/GenBank/DDBJ whole genome shotgun (WGS) entry which is preliminary data.</text>
</comment>
<evidence type="ECO:0000256" key="1">
    <source>
        <dbReference type="SAM" id="MobiDB-lite"/>
    </source>
</evidence>
<feature type="compositionally biased region" description="Low complexity" evidence="1">
    <location>
        <begin position="246"/>
        <end position="265"/>
    </location>
</feature>
<feature type="region of interest" description="Disordered" evidence="1">
    <location>
        <begin position="222"/>
        <end position="265"/>
    </location>
</feature>
<evidence type="ECO:0000313" key="3">
    <source>
        <dbReference type="Proteomes" id="UP001378960"/>
    </source>
</evidence>
<dbReference type="Pfam" id="PF09428">
    <property type="entry name" value="DUF2011"/>
    <property type="match status" value="1"/>
</dbReference>
<sequence>MDYQTPPPGFDFEIDEDSINNNYEITPPPGFDFEIVDIVDGDDNKSDNDDSDKDSKNNDDTQNNKTKTEYFPLFSNSEQIKIELNNQDEIDNDNDNDYIIGSDITNLPSNKYDEIVNNHNSLLKSKKSYFQQSHDLRVNQVAVSGDEIYEWVNKFKILTNYRLIDLNKFNKQIDDWNSVYINKTTKIKKRVRGGKKKREARIFRRERIAEWNKNLELARERSKKLSKERLMNKKSSKVKFGDSFKRSNNNRLSNKSSSTNKFRTE</sequence>
<gene>
    <name evidence="2" type="ORF">DAPK24_050990</name>
</gene>
<protein>
    <submittedName>
        <fullName evidence="2">Uncharacterized protein</fullName>
    </submittedName>
</protein>
<reference evidence="2 3" key="1">
    <citation type="journal article" date="2023" name="Elife">
        <title>Identification of key yeast species and microbe-microbe interactions impacting larval growth of Drosophila in the wild.</title>
        <authorList>
            <person name="Mure A."/>
            <person name="Sugiura Y."/>
            <person name="Maeda R."/>
            <person name="Honda K."/>
            <person name="Sakurai N."/>
            <person name="Takahashi Y."/>
            <person name="Watada M."/>
            <person name="Katoh T."/>
            <person name="Gotoh A."/>
            <person name="Gotoh Y."/>
            <person name="Taniguchi I."/>
            <person name="Nakamura K."/>
            <person name="Hayashi T."/>
            <person name="Katayama T."/>
            <person name="Uemura T."/>
            <person name="Hattori Y."/>
        </authorList>
    </citation>
    <scope>NUCLEOTIDE SEQUENCE [LARGE SCALE GENOMIC DNA]</scope>
    <source>
        <strain evidence="2 3">PK-24</strain>
    </source>
</reference>
<proteinExistence type="predicted"/>
<feature type="compositionally biased region" description="Basic and acidic residues" evidence="1">
    <location>
        <begin position="222"/>
        <end position="231"/>
    </location>
</feature>